<evidence type="ECO:0000313" key="5">
    <source>
        <dbReference type="Proteomes" id="UP000095008"/>
    </source>
</evidence>
<dbReference type="CDD" id="cd00569">
    <property type="entry name" value="HTH_Hin_like"/>
    <property type="match status" value="1"/>
</dbReference>
<dbReference type="AlphaFoldDB" id="A0A1C2IUF3"/>
<dbReference type="Gene3D" id="1.10.260.40">
    <property type="entry name" value="lambda repressor-like DNA-binding domains"/>
    <property type="match status" value="1"/>
</dbReference>
<dbReference type="PROSITE" id="PS50943">
    <property type="entry name" value="HTH_CROC1"/>
    <property type="match status" value="1"/>
</dbReference>
<dbReference type="GO" id="GO:0000150">
    <property type="term" value="F:DNA strand exchange activity"/>
    <property type="evidence" value="ECO:0007669"/>
    <property type="project" value="InterPro"/>
</dbReference>
<evidence type="ECO:0000313" key="3">
    <source>
        <dbReference type="EMBL" id="OCX71596.1"/>
    </source>
</evidence>
<dbReference type="EMBL" id="LWSA01000163">
    <property type="protein sequence ID" value="OCX71596.1"/>
    <property type="molecule type" value="Genomic_DNA"/>
</dbReference>
<dbReference type="Proteomes" id="UP000094893">
    <property type="component" value="Unassembled WGS sequence"/>
</dbReference>
<organism evidence="2 5">
    <name type="scientific">Acidithiobacillus thiooxidans</name>
    <name type="common">Thiobacillus thiooxidans</name>
    <dbReference type="NCBI Taxonomy" id="930"/>
    <lineage>
        <taxon>Bacteria</taxon>
        <taxon>Pseudomonadati</taxon>
        <taxon>Pseudomonadota</taxon>
        <taxon>Acidithiobacillia</taxon>
        <taxon>Acidithiobacillales</taxon>
        <taxon>Acidithiobacillaceae</taxon>
        <taxon>Acidithiobacillus</taxon>
    </lineage>
</organism>
<dbReference type="Pfam" id="PF02796">
    <property type="entry name" value="HTH_7"/>
    <property type="match status" value="1"/>
</dbReference>
<dbReference type="SUPFAM" id="SSF47413">
    <property type="entry name" value="lambda repressor-like DNA-binding domains"/>
    <property type="match status" value="1"/>
</dbReference>
<feature type="domain" description="HTH cro/C1-type" evidence="1">
    <location>
        <begin position="168"/>
        <end position="223"/>
    </location>
</feature>
<dbReference type="InterPro" id="IPR010982">
    <property type="entry name" value="Lambda_DNA-bd_dom_sf"/>
</dbReference>
<dbReference type="InterPro" id="IPR001387">
    <property type="entry name" value="Cro/C1-type_HTH"/>
</dbReference>
<dbReference type="EMBL" id="LWRY01000302">
    <property type="protein sequence ID" value="OCX67712.1"/>
    <property type="molecule type" value="Genomic_DNA"/>
</dbReference>
<dbReference type="Proteomes" id="UP000095008">
    <property type="component" value="Unassembled WGS sequence"/>
</dbReference>
<keyword evidence="5" id="KW-1185">Reference proteome</keyword>
<protein>
    <recommendedName>
        <fullName evidence="1">HTH cro/C1-type domain-containing protein</fullName>
    </recommendedName>
</protein>
<dbReference type="GO" id="GO:0003677">
    <property type="term" value="F:DNA binding"/>
    <property type="evidence" value="ECO:0007669"/>
    <property type="project" value="InterPro"/>
</dbReference>
<gene>
    <name evidence="2" type="ORF">A6M23_19985</name>
    <name evidence="3" type="ORF">A6P07_11610</name>
</gene>
<sequence length="419" mass="47505">MDFRPRIQKAKEQGTRFGRRKRLTKQQIAELQERRGQGELIKILMKDYGLSKASVYRYLTHAPDTEVRELELSVPNHLPGDGNFGGLWFNPPDLGFITFTTRRAELRTILLFTLVSETIGLHALPCLYRRGVQNLGGGSQCSTEAFMTEISRNGLYPSLNRKNFGLEIITSRSFLHLSRSQLAEAAKLSHDTIARAEKGDESVTENALSAIQRALEVDYKIEFPDGTSKSAIRIRNVELDQCAVCADPSMPSMTRFIAPVSVDSELYRTHPLGERCFKINESETYRIVLNRTHDGYEASAFVGERQVTVTHSVSRHIDLGFAEKFGDSYVAQLVECVEDDIKNRRLNFWAKIDVGDTLEAIDDIKIENTKVITNGKQYKVTNILPGRTFIIYDDANHKFVVDNTDENYFLKFKPVIGVR</sequence>
<proteinExistence type="predicted"/>
<reference evidence="2 4" key="1">
    <citation type="journal article" date="2016" name="Int. J. Mol. Sci.">
        <title>Comparative genomics of the extreme acidophile Acidithiobacillus thiooxidans reveals intraspecific divergence and niche adaptation.</title>
        <authorList>
            <person name="Zhang X."/>
            <person name="Feng X."/>
            <person name="Tao J."/>
            <person name="Ma L."/>
            <person name="Xiao Y."/>
            <person name="Liang Y."/>
            <person name="Liu X."/>
            <person name="Yin H."/>
        </authorList>
    </citation>
    <scope>NUCLEOTIDE SEQUENCE [LARGE SCALE GENOMIC DNA]</scope>
    <source>
        <strain evidence="3 4">A02</strain>
        <strain evidence="2">DXS-W</strain>
    </source>
</reference>
<dbReference type="InterPro" id="IPR006120">
    <property type="entry name" value="Resolvase_HTH_dom"/>
</dbReference>
<accession>A0A1C2IUF3</accession>
<evidence type="ECO:0000259" key="1">
    <source>
        <dbReference type="PROSITE" id="PS50943"/>
    </source>
</evidence>
<evidence type="ECO:0000313" key="4">
    <source>
        <dbReference type="Proteomes" id="UP000094893"/>
    </source>
</evidence>
<comment type="caution">
    <text evidence="2">The sequence shown here is derived from an EMBL/GenBank/DDBJ whole genome shotgun (WGS) entry which is preliminary data.</text>
</comment>
<evidence type="ECO:0000313" key="2">
    <source>
        <dbReference type="EMBL" id="OCX67712.1"/>
    </source>
</evidence>
<name>A0A1C2IUF3_ACITH</name>
<dbReference type="CDD" id="cd00093">
    <property type="entry name" value="HTH_XRE"/>
    <property type="match status" value="1"/>
</dbReference>